<dbReference type="SUPFAM" id="SSF56112">
    <property type="entry name" value="Protein kinase-like (PK-like)"/>
    <property type="match status" value="1"/>
</dbReference>
<dbReference type="PANTHER" id="PTHR43173">
    <property type="entry name" value="ABC1 FAMILY PROTEIN"/>
    <property type="match status" value="1"/>
</dbReference>
<organism evidence="3 4">
    <name type="scientific">Hesseltinella vesiculosa</name>
    <dbReference type="NCBI Taxonomy" id="101127"/>
    <lineage>
        <taxon>Eukaryota</taxon>
        <taxon>Fungi</taxon>
        <taxon>Fungi incertae sedis</taxon>
        <taxon>Mucoromycota</taxon>
        <taxon>Mucoromycotina</taxon>
        <taxon>Mucoromycetes</taxon>
        <taxon>Mucorales</taxon>
        <taxon>Cunninghamellaceae</taxon>
        <taxon>Hesseltinella</taxon>
    </lineage>
</organism>
<dbReference type="Pfam" id="PF03109">
    <property type="entry name" value="ABC1"/>
    <property type="match status" value="1"/>
</dbReference>
<accession>A0A1X2G7D7</accession>
<comment type="similarity">
    <text evidence="1">Belongs to the protein kinase superfamily. ADCK protein kinase family.</text>
</comment>
<dbReference type="InterPro" id="IPR011009">
    <property type="entry name" value="Kinase-like_dom_sf"/>
</dbReference>
<dbReference type="CDD" id="cd13969">
    <property type="entry name" value="ADCK1-like"/>
    <property type="match status" value="1"/>
</dbReference>
<evidence type="ECO:0000259" key="2">
    <source>
        <dbReference type="Pfam" id="PF03109"/>
    </source>
</evidence>
<dbReference type="AlphaFoldDB" id="A0A1X2G7D7"/>
<dbReference type="OrthoDB" id="427480at2759"/>
<dbReference type="InterPro" id="IPR045307">
    <property type="entry name" value="ADCK1_dom"/>
</dbReference>
<proteinExistence type="inferred from homology"/>
<protein>
    <submittedName>
        <fullName evidence="3">ABC1-domain-containing protein</fullName>
    </submittedName>
</protein>
<name>A0A1X2G7D7_9FUNG</name>
<evidence type="ECO:0000256" key="1">
    <source>
        <dbReference type="ARBA" id="ARBA00009670"/>
    </source>
</evidence>
<gene>
    <name evidence="3" type="ORF">DM01DRAFT_1339298</name>
</gene>
<dbReference type="PANTHER" id="PTHR43173:SF37">
    <property type="entry name" value="ABC1 FAMILY PROTEIN C10F6.14C"/>
    <property type="match status" value="1"/>
</dbReference>
<keyword evidence="4" id="KW-1185">Reference proteome</keyword>
<dbReference type="Proteomes" id="UP000242146">
    <property type="component" value="Unassembled WGS sequence"/>
</dbReference>
<dbReference type="InterPro" id="IPR051130">
    <property type="entry name" value="Mito_struct-func_regulator"/>
</dbReference>
<feature type="domain" description="ABC1 atypical kinase-like" evidence="2">
    <location>
        <begin position="107"/>
        <end position="358"/>
    </location>
</feature>
<dbReference type="STRING" id="101127.A0A1X2G7D7"/>
<dbReference type="EMBL" id="MCGT01000035">
    <property type="protein sequence ID" value="ORX46995.1"/>
    <property type="molecule type" value="Genomic_DNA"/>
</dbReference>
<reference evidence="3 4" key="1">
    <citation type="submission" date="2016-07" db="EMBL/GenBank/DDBJ databases">
        <title>Pervasive Adenine N6-methylation of Active Genes in Fungi.</title>
        <authorList>
            <consortium name="DOE Joint Genome Institute"/>
            <person name="Mondo S.J."/>
            <person name="Dannebaum R.O."/>
            <person name="Kuo R.C."/>
            <person name="Labutti K."/>
            <person name="Haridas S."/>
            <person name="Kuo A."/>
            <person name="Salamov A."/>
            <person name="Ahrendt S.R."/>
            <person name="Lipzen A."/>
            <person name="Sullivan W."/>
            <person name="Andreopoulos W.B."/>
            <person name="Clum A."/>
            <person name="Lindquist E."/>
            <person name="Daum C."/>
            <person name="Ramamoorthy G.K."/>
            <person name="Gryganskyi A."/>
            <person name="Culley D."/>
            <person name="Magnuson J.K."/>
            <person name="James T.Y."/>
            <person name="O'Malley M.A."/>
            <person name="Stajich J.E."/>
            <person name="Spatafora J.W."/>
            <person name="Visel A."/>
            <person name="Grigoriev I.V."/>
        </authorList>
    </citation>
    <scope>NUCLEOTIDE SEQUENCE [LARGE SCALE GENOMIC DNA]</scope>
    <source>
        <strain evidence="3 4">NRRL 3301</strain>
    </source>
</reference>
<sequence>MRKWIPGRTKYTLGGTLGILAVFTWDRHTEAQLLTRNVRTFYHGIALAFDYKLHGDDVTKLPALHERVANQMFDVFEKNAGLYIKIGQVIAAQSAVLPTAYQQRAKKLLDSAPAVPLSSIERVFLEDYGKLPQHIFKTFDPVPVASASIAQVHRATLWSGELVAVKVQKPAVRKQMTWDLLALRMLLHFYEYMFELPLSFTANFIERHIRQEVDFVNEARNGQRAWNNFLQQPKLRQMVYVPKIYGDISTERVLICEWVDGVQLTDTKKIAHLGLDYKEAMSIAIEAFASQIFESGFVHGDPHAGNVLVRNHPQNKRKPQVILLDHGLYVQESKEFRLNYCRLWQALYMFDLKTVEEVSRQWGIHDIEMFASITLQKPFSQDKAIHLQRTSIQEIYDFQMGIKARLKHFLEDQARFPQEMIFILRNMEIVRANNMMVGSPVNRLNLMAKWAVRGIDREENHDQQNRQLRLYQRPTHWVQSLAHFAVTKWRRFVFEFTLFMMNLSFCFVRVKQSAHQLLYGAPSQGFEELIDQRMKEQMYQQFGIVIDEHMFDA</sequence>
<evidence type="ECO:0000313" key="4">
    <source>
        <dbReference type="Proteomes" id="UP000242146"/>
    </source>
</evidence>
<evidence type="ECO:0000313" key="3">
    <source>
        <dbReference type="EMBL" id="ORX46995.1"/>
    </source>
</evidence>
<comment type="caution">
    <text evidence="3">The sequence shown here is derived from an EMBL/GenBank/DDBJ whole genome shotgun (WGS) entry which is preliminary data.</text>
</comment>
<dbReference type="InterPro" id="IPR004147">
    <property type="entry name" value="ABC1_dom"/>
</dbReference>